<dbReference type="Proteomes" id="UP000053555">
    <property type="component" value="Unassembled WGS sequence"/>
</dbReference>
<proteinExistence type="predicted"/>
<gene>
    <name evidence="1" type="ORF">glysoja_037563</name>
</gene>
<name>A0A0B2PZ40_GLYSO</name>
<organism evidence="1">
    <name type="scientific">Glycine soja</name>
    <name type="common">Wild soybean</name>
    <dbReference type="NCBI Taxonomy" id="3848"/>
    <lineage>
        <taxon>Eukaryota</taxon>
        <taxon>Viridiplantae</taxon>
        <taxon>Streptophyta</taxon>
        <taxon>Embryophyta</taxon>
        <taxon>Tracheophyta</taxon>
        <taxon>Spermatophyta</taxon>
        <taxon>Magnoliopsida</taxon>
        <taxon>eudicotyledons</taxon>
        <taxon>Gunneridae</taxon>
        <taxon>Pentapetalae</taxon>
        <taxon>rosids</taxon>
        <taxon>fabids</taxon>
        <taxon>Fabales</taxon>
        <taxon>Fabaceae</taxon>
        <taxon>Papilionoideae</taxon>
        <taxon>50 kb inversion clade</taxon>
        <taxon>NPAAA clade</taxon>
        <taxon>indigoferoid/millettioid clade</taxon>
        <taxon>Phaseoleae</taxon>
        <taxon>Glycine</taxon>
        <taxon>Glycine subgen. Soja</taxon>
    </lineage>
</organism>
<protein>
    <submittedName>
        <fullName evidence="1">Uncharacterized protein</fullName>
    </submittedName>
</protein>
<dbReference type="AlphaFoldDB" id="A0A0B2PZ40"/>
<reference evidence="1" key="1">
    <citation type="submission" date="2014-07" db="EMBL/GenBank/DDBJ databases">
        <title>Identification of a novel salt tolerance gene in wild soybean by whole-genome sequencing.</title>
        <authorList>
            <person name="Lam H.-M."/>
            <person name="Qi X."/>
            <person name="Li M.-W."/>
            <person name="Liu X."/>
            <person name="Xie M."/>
            <person name="Ni M."/>
            <person name="Xu X."/>
        </authorList>
    </citation>
    <scope>NUCLEOTIDE SEQUENCE [LARGE SCALE GENOMIC DNA]</scope>
    <source>
        <tissue evidence="1">Root</tissue>
    </source>
</reference>
<evidence type="ECO:0000313" key="1">
    <source>
        <dbReference type="EMBL" id="KHN14586.1"/>
    </source>
</evidence>
<dbReference type="EMBL" id="KN661626">
    <property type="protein sequence ID" value="KHN14586.1"/>
    <property type="molecule type" value="Genomic_DNA"/>
</dbReference>
<accession>A0A0B2PZ40</accession>
<sequence length="166" mass="17335">MRTSRATSATTCAWRSTTTGCSASCAGRASRRRSRGEAGTASSSPVDSSFSASLCLRIPWWIMLRPIWITGCSLSRFLNTTEGSITVLETLTSLLVRVGDGVGVVGEVWGSGASDGAWVVTRRRGGCAGGEVLGLFGGEVGLAWISLGFHLFDCVALVGGDVKKVE</sequence>